<evidence type="ECO:0000256" key="1">
    <source>
        <dbReference type="SAM" id="Phobius"/>
    </source>
</evidence>
<accession>A0AAD4QVY3</accession>
<keyword evidence="1" id="KW-0472">Membrane</keyword>
<keyword evidence="1" id="KW-1133">Transmembrane helix</keyword>
<evidence type="ECO:0000313" key="3">
    <source>
        <dbReference type="Proteomes" id="UP001201812"/>
    </source>
</evidence>
<dbReference type="Proteomes" id="UP001201812">
    <property type="component" value="Unassembled WGS sequence"/>
</dbReference>
<keyword evidence="3" id="KW-1185">Reference proteome</keyword>
<reference evidence="2" key="1">
    <citation type="submission" date="2022-01" db="EMBL/GenBank/DDBJ databases">
        <title>Genome Sequence Resource for Two Populations of Ditylenchus destructor, the Migratory Endoparasitic Phytonematode.</title>
        <authorList>
            <person name="Zhang H."/>
            <person name="Lin R."/>
            <person name="Xie B."/>
        </authorList>
    </citation>
    <scope>NUCLEOTIDE SEQUENCE</scope>
    <source>
        <strain evidence="2">BazhouSP</strain>
    </source>
</reference>
<feature type="transmembrane region" description="Helical" evidence="1">
    <location>
        <begin position="96"/>
        <end position="115"/>
    </location>
</feature>
<dbReference type="EMBL" id="JAKKPZ010000176">
    <property type="protein sequence ID" value="KAI1699514.1"/>
    <property type="molecule type" value="Genomic_DNA"/>
</dbReference>
<organism evidence="2 3">
    <name type="scientific">Ditylenchus destructor</name>
    <dbReference type="NCBI Taxonomy" id="166010"/>
    <lineage>
        <taxon>Eukaryota</taxon>
        <taxon>Metazoa</taxon>
        <taxon>Ecdysozoa</taxon>
        <taxon>Nematoda</taxon>
        <taxon>Chromadorea</taxon>
        <taxon>Rhabditida</taxon>
        <taxon>Tylenchina</taxon>
        <taxon>Tylenchomorpha</taxon>
        <taxon>Sphaerularioidea</taxon>
        <taxon>Anguinidae</taxon>
        <taxon>Anguininae</taxon>
        <taxon>Ditylenchus</taxon>
    </lineage>
</organism>
<feature type="transmembrane region" description="Helical" evidence="1">
    <location>
        <begin position="49"/>
        <end position="69"/>
    </location>
</feature>
<dbReference type="AlphaFoldDB" id="A0AAD4QVY3"/>
<comment type="caution">
    <text evidence="2">The sequence shown here is derived from an EMBL/GenBank/DDBJ whole genome shotgun (WGS) entry which is preliminary data.</text>
</comment>
<feature type="transmembrane region" description="Helical" evidence="1">
    <location>
        <begin position="6"/>
        <end position="28"/>
    </location>
</feature>
<evidence type="ECO:0000313" key="2">
    <source>
        <dbReference type="EMBL" id="KAI1699514.1"/>
    </source>
</evidence>
<sequence length="201" mass="23457">MRSSFWDFWLILFRNVFLVLIPVVVFFVSLERIFCIRWPLFHEAKRKKLLISFAFLNIVIVCIIGWSVIRDGLPPAIVKCRSFACLFTRNQITLFTYLRIICGSLNFLAGSVFLYQIWHHGRKKLAVSSTQNWESSTSRTTNGTKERSRKAAYAYKLHLMAGLIVSMDFLLNFLPYIVSYILSRAKWREFECSCAPFSSQN</sequence>
<dbReference type="Gene3D" id="1.20.1070.10">
    <property type="entry name" value="Rhodopsin 7-helix transmembrane proteins"/>
    <property type="match status" value="1"/>
</dbReference>
<keyword evidence="1" id="KW-0812">Transmembrane</keyword>
<proteinExistence type="predicted"/>
<protein>
    <submittedName>
        <fullName evidence="2">Uncharacterized protein</fullName>
    </submittedName>
</protein>
<feature type="transmembrane region" description="Helical" evidence="1">
    <location>
        <begin position="157"/>
        <end position="178"/>
    </location>
</feature>
<gene>
    <name evidence="2" type="ORF">DdX_17266</name>
</gene>
<name>A0AAD4QVY3_9BILA</name>